<dbReference type="PROSITE" id="PS50076">
    <property type="entry name" value="DNAJ_2"/>
    <property type="match status" value="1"/>
</dbReference>
<dbReference type="SUPFAM" id="SSF46565">
    <property type="entry name" value="Chaperone J-domain"/>
    <property type="match status" value="1"/>
</dbReference>
<dbReference type="SMART" id="SM00271">
    <property type="entry name" value="DnaJ"/>
    <property type="match status" value="1"/>
</dbReference>
<dbReference type="Pfam" id="PF01556">
    <property type="entry name" value="DnaJ_C"/>
    <property type="match status" value="1"/>
</dbReference>
<comment type="caution">
    <text evidence="3">The sequence shown here is derived from an EMBL/GenBank/DDBJ whole genome shotgun (WGS) entry which is preliminary data.</text>
</comment>
<dbReference type="SUPFAM" id="SSF49493">
    <property type="entry name" value="HSP40/DnaJ peptide-binding domain"/>
    <property type="match status" value="2"/>
</dbReference>
<feature type="domain" description="J" evidence="2">
    <location>
        <begin position="5"/>
        <end position="70"/>
    </location>
</feature>
<evidence type="ECO:0000313" key="4">
    <source>
        <dbReference type="Proteomes" id="UP000603728"/>
    </source>
</evidence>
<dbReference type="PANTHER" id="PTHR43096:SF10">
    <property type="entry name" value="CHAPERONE PROTEIN DNAJ A6, CHLOROPLASTIC"/>
    <property type="match status" value="1"/>
</dbReference>
<dbReference type="InterPro" id="IPR018253">
    <property type="entry name" value="DnaJ_domain_CS"/>
</dbReference>
<evidence type="ECO:0000259" key="2">
    <source>
        <dbReference type="PROSITE" id="PS50076"/>
    </source>
</evidence>
<dbReference type="RefSeq" id="WP_202000616.1">
    <property type="nucleotide sequence ID" value="NZ_JAERSF010000002.1"/>
</dbReference>
<sequence>MDYIDYYKVLDVTKSATEADIKKAYRKLARKYHPDLNPNDKEAEKKFKEINEANEVLSNPENRKKYDKYGKDWKHADEFEKAGYDPNQQQQSRQQGGYQYSEGDFSGFGGGDFSGSDFSEFFNSMYGGGAGRSRTQAKYRGQDFNAELELDLKAAYTTHKQNLTVNGKNIRITIPAGVENGQIIKIPNHGGPGVNGGPNGDLYITFIISNNSDFKREGNNLYADAPIDLYTAILGGETYINTFDGKVKIKVPAETQPGTKVKLKGKGFPVYKKENQFGDLYITYTIKLPTKLSDKEKELFEELAKLRKS</sequence>
<protein>
    <submittedName>
        <fullName evidence="3">J domain-containing protein</fullName>
    </submittedName>
</protein>
<keyword evidence="4" id="KW-1185">Reference proteome</keyword>
<proteinExistence type="predicted"/>
<gene>
    <name evidence="3" type="ORF">JI750_09175</name>
</gene>
<dbReference type="Pfam" id="PF00226">
    <property type="entry name" value="DnaJ"/>
    <property type="match status" value="1"/>
</dbReference>
<dbReference type="InterPro" id="IPR001623">
    <property type="entry name" value="DnaJ_domain"/>
</dbReference>
<dbReference type="Proteomes" id="UP000603728">
    <property type="component" value="Unassembled WGS sequence"/>
</dbReference>
<accession>A0ABS1KCL5</accession>
<feature type="compositionally biased region" description="Low complexity" evidence="1">
    <location>
        <begin position="88"/>
        <end position="101"/>
    </location>
</feature>
<evidence type="ECO:0000313" key="3">
    <source>
        <dbReference type="EMBL" id="MBL0737053.1"/>
    </source>
</evidence>
<organism evidence="3 4">
    <name type="scientific">Flavobacterium tagetis</name>
    <dbReference type="NCBI Taxonomy" id="2801336"/>
    <lineage>
        <taxon>Bacteria</taxon>
        <taxon>Pseudomonadati</taxon>
        <taxon>Bacteroidota</taxon>
        <taxon>Flavobacteriia</taxon>
        <taxon>Flavobacteriales</taxon>
        <taxon>Flavobacteriaceae</taxon>
        <taxon>Flavobacterium</taxon>
    </lineage>
</organism>
<evidence type="ECO:0000256" key="1">
    <source>
        <dbReference type="SAM" id="MobiDB-lite"/>
    </source>
</evidence>
<dbReference type="InterPro" id="IPR002939">
    <property type="entry name" value="DnaJ_C"/>
</dbReference>
<reference evidence="3 4" key="1">
    <citation type="submission" date="2021-01" db="EMBL/GenBank/DDBJ databases">
        <title>Genome seq and assembly of Flavobacterium sp. GN10.</title>
        <authorList>
            <person name="Chhetri G."/>
        </authorList>
    </citation>
    <scope>NUCLEOTIDE SEQUENCE [LARGE SCALE GENOMIC DNA]</scope>
    <source>
        <strain evidence="3 4">GN10</strain>
    </source>
</reference>
<dbReference type="Gene3D" id="2.60.260.20">
    <property type="entry name" value="Urease metallochaperone UreE, N-terminal domain"/>
    <property type="match status" value="2"/>
</dbReference>
<dbReference type="CDD" id="cd06257">
    <property type="entry name" value="DnaJ"/>
    <property type="match status" value="1"/>
</dbReference>
<dbReference type="InterPro" id="IPR036869">
    <property type="entry name" value="J_dom_sf"/>
</dbReference>
<dbReference type="Gene3D" id="1.10.287.110">
    <property type="entry name" value="DnaJ domain"/>
    <property type="match status" value="1"/>
</dbReference>
<dbReference type="CDD" id="cd10747">
    <property type="entry name" value="DnaJ_C"/>
    <property type="match status" value="1"/>
</dbReference>
<dbReference type="PANTHER" id="PTHR43096">
    <property type="entry name" value="DNAJ HOMOLOG 1, MITOCHONDRIAL-RELATED"/>
    <property type="match status" value="1"/>
</dbReference>
<dbReference type="InterPro" id="IPR008971">
    <property type="entry name" value="HSP40/DnaJ_pept-bd"/>
</dbReference>
<feature type="region of interest" description="Disordered" evidence="1">
    <location>
        <begin position="82"/>
        <end position="101"/>
    </location>
</feature>
<dbReference type="EMBL" id="JAERSF010000002">
    <property type="protein sequence ID" value="MBL0737053.1"/>
    <property type="molecule type" value="Genomic_DNA"/>
</dbReference>
<dbReference type="PROSITE" id="PS00636">
    <property type="entry name" value="DNAJ_1"/>
    <property type="match status" value="1"/>
</dbReference>
<dbReference type="PRINTS" id="PR00625">
    <property type="entry name" value="JDOMAIN"/>
</dbReference>
<name>A0ABS1KCL5_9FLAO</name>